<evidence type="ECO:0000259" key="15">
    <source>
        <dbReference type="SMART" id="SM00478"/>
    </source>
</evidence>
<evidence type="ECO:0000313" key="17">
    <source>
        <dbReference type="Proteomes" id="UP000463883"/>
    </source>
</evidence>
<dbReference type="EC" id="3.2.2.31" evidence="4 14"/>
<evidence type="ECO:0000256" key="2">
    <source>
        <dbReference type="ARBA" id="ARBA00002933"/>
    </source>
</evidence>
<evidence type="ECO:0000256" key="6">
    <source>
        <dbReference type="ARBA" id="ARBA00022485"/>
    </source>
</evidence>
<dbReference type="Gene3D" id="1.10.340.30">
    <property type="entry name" value="Hypothetical protein, domain 2"/>
    <property type="match status" value="1"/>
</dbReference>
<dbReference type="CDD" id="cd03431">
    <property type="entry name" value="NUDIX_DNA_Glycosylase_C-MutY"/>
    <property type="match status" value="1"/>
</dbReference>
<dbReference type="RefSeq" id="WP_162363599.1">
    <property type="nucleotide sequence ID" value="NZ_CP047591.1"/>
</dbReference>
<dbReference type="NCBIfam" id="TIGR01084">
    <property type="entry name" value="mutY"/>
    <property type="match status" value="1"/>
</dbReference>
<evidence type="ECO:0000256" key="1">
    <source>
        <dbReference type="ARBA" id="ARBA00000843"/>
    </source>
</evidence>
<dbReference type="GO" id="GO:0006284">
    <property type="term" value="P:base-excision repair"/>
    <property type="evidence" value="ECO:0007669"/>
    <property type="project" value="UniProtKB-UniRule"/>
</dbReference>
<evidence type="ECO:0000256" key="13">
    <source>
        <dbReference type="ARBA" id="ARBA00023295"/>
    </source>
</evidence>
<dbReference type="GO" id="GO:0046872">
    <property type="term" value="F:metal ion binding"/>
    <property type="evidence" value="ECO:0007669"/>
    <property type="project" value="UniProtKB-UniRule"/>
</dbReference>
<dbReference type="GO" id="GO:0006298">
    <property type="term" value="P:mismatch repair"/>
    <property type="evidence" value="ECO:0007669"/>
    <property type="project" value="TreeGrafter"/>
</dbReference>
<evidence type="ECO:0000256" key="8">
    <source>
        <dbReference type="ARBA" id="ARBA00022763"/>
    </source>
</evidence>
<dbReference type="InterPro" id="IPR004036">
    <property type="entry name" value="Endonuclease-III-like_CS2"/>
</dbReference>
<evidence type="ECO:0000256" key="9">
    <source>
        <dbReference type="ARBA" id="ARBA00022801"/>
    </source>
</evidence>
<dbReference type="InterPro" id="IPR003265">
    <property type="entry name" value="HhH-GPD_domain"/>
</dbReference>
<evidence type="ECO:0000256" key="5">
    <source>
        <dbReference type="ARBA" id="ARBA00022023"/>
    </source>
</evidence>
<evidence type="ECO:0000256" key="11">
    <source>
        <dbReference type="ARBA" id="ARBA00023014"/>
    </source>
</evidence>
<dbReference type="PANTHER" id="PTHR42944">
    <property type="entry name" value="ADENINE DNA GLYCOSYLASE"/>
    <property type="match status" value="1"/>
</dbReference>
<dbReference type="FunFam" id="1.10.340.30:FF:000002">
    <property type="entry name" value="Adenine DNA glycosylase"/>
    <property type="match status" value="1"/>
</dbReference>
<dbReference type="CDD" id="cd00056">
    <property type="entry name" value="ENDO3c"/>
    <property type="match status" value="1"/>
</dbReference>
<evidence type="ECO:0000256" key="3">
    <source>
        <dbReference type="ARBA" id="ARBA00008343"/>
    </source>
</evidence>
<dbReference type="GO" id="GO:0051539">
    <property type="term" value="F:4 iron, 4 sulfur cluster binding"/>
    <property type="evidence" value="ECO:0007669"/>
    <property type="project" value="UniProtKB-UniRule"/>
</dbReference>
<keyword evidence="7" id="KW-0479">Metal-binding</keyword>
<dbReference type="Proteomes" id="UP000463883">
    <property type="component" value="Chromosome"/>
</dbReference>
<evidence type="ECO:0000313" key="16">
    <source>
        <dbReference type="EMBL" id="QHI73838.1"/>
    </source>
</evidence>
<dbReference type="Pfam" id="PF00730">
    <property type="entry name" value="HhH-GPD"/>
    <property type="match status" value="1"/>
</dbReference>
<keyword evidence="12" id="KW-0234">DNA repair</keyword>
<evidence type="ECO:0000256" key="10">
    <source>
        <dbReference type="ARBA" id="ARBA00023004"/>
    </source>
</evidence>
<comment type="catalytic activity">
    <reaction evidence="1 14">
        <text>Hydrolyzes free adenine bases from 7,8-dihydro-8-oxoguanine:adenine mismatched double-stranded DNA, leaving an apurinic site.</text>
        <dbReference type="EC" id="3.2.2.31"/>
    </reaction>
</comment>
<comment type="similarity">
    <text evidence="3 14">Belongs to the Nth/MutY family.</text>
</comment>
<dbReference type="Gene3D" id="3.90.79.10">
    <property type="entry name" value="Nucleoside Triphosphate Pyrophosphohydrolase"/>
    <property type="match status" value="1"/>
</dbReference>
<reference evidence="16 17" key="1">
    <citation type="submission" date="2020-01" db="EMBL/GenBank/DDBJ databases">
        <title>Genomic analysis of Aminipila sp. CBA3637.</title>
        <authorList>
            <person name="Kim Y.B."/>
            <person name="Roh S.W."/>
        </authorList>
    </citation>
    <scope>NUCLEOTIDE SEQUENCE [LARGE SCALE GENOMIC DNA]</scope>
    <source>
        <strain evidence="16 17">CBA3637</strain>
    </source>
</reference>
<dbReference type="SUPFAM" id="SSF55811">
    <property type="entry name" value="Nudix"/>
    <property type="match status" value="1"/>
</dbReference>
<gene>
    <name evidence="16" type="primary">mutY</name>
    <name evidence="16" type="ORF">Ami3637_16900</name>
</gene>
<keyword evidence="9" id="KW-0378">Hydrolase</keyword>
<dbReference type="Pfam" id="PF14815">
    <property type="entry name" value="NUDIX_4"/>
    <property type="match status" value="1"/>
</dbReference>
<keyword evidence="10 14" id="KW-0408">Iron</keyword>
<dbReference type="Gene3D" id="1.10.1670.10">
    <property type="entry name" value="Helix-hairpin-Helix base-excision DNA repair enzymes (C-terminal)"/>
    <property type="match status" value="1"/>
</dbReference>
<dbReference type="GO" id="GO:0034039">
    <property type="term" value="F:8-oxo-7,8-dihydroguanine DNA N-glycosylase activity"/>
    <property type="evidence" value="ECO:0007669"/>
    <property type="project" value="TreeGrafter"/>
</dbReference>
<dbReference type="InterPro" id="IPR029119">
    <property type="entry name" value="MutY_C"/>
</dbReference>
<keyword evidence="8 14" id="KW-0227">DNA damage</keyword>
<dbReference type="GO" id="GO:0000701">
    <property type="term" value="F:purine-specific mismatch base pair DNA N-glycosylase activity"/>
    <property type="evidence" value="ECO:0007669"/>
    <property type="project" value="UniProtKB-EC"/>
</dbReference>
<comment type="function">
    <text evidence="2">Adenine glycosylase active on G-A mispairs. MutY also corrects error-prone DNA synthesis past GO lesions which are due to the oxidatively damaged form of guanine: 7,8-dihydro-8-oxoguanine (8-oxo-dGTP).</text>
</comment>
<dbReference type="GO" id="GO:0035485">
    <property type="term" value="F:adenine/guanine mispair binding"/>
    <property type="evidence" value="ECO:0007669"/>
    <property type="project" value="TreeGrafter"/>
</dbReference>
<accession>A0A6P1MNZ4</accession>
<proteinExistence type="inferred from homology"/>
<dbReference type="PANTHER" id="PTHR42944:SF1">
    <property type="entry name" value="ADENINE DNA GLYCOSYLASE"/>
    <property type="match status" value="1"/>
</dbReference>
<dbReference type="InterPro" id="IPR005760">
    <property type="entry name" value="A/G_AdeGlyc_MutY"/>
</dbReference>
<dbReference type="AlphaFoldDB" id="A0A6P1MNZ4"/>
<dbReference type="PROSITE" id="PS01155">
    <property type="entry name" value="ENDONUCLEASE_III_2"/>
    <property type="match status" value="1"/>
</dbReference>
<name>A0A6P1MNZ4_9FIRM</name>
<dbReference type="SMART" id="SM00478">
    <property type="entry name" value="ENDO3c"/>
    <property type="match status" value="1"/>
</dbReference>
<organism evidence="16 17">
    <name type="scientific">Aminipila terrae</name>
    <dbReference type="NCBI Taxonomy" id="2697030"/>
    <lineage>
        <taxon>Bacteria</taxon>
        <taxon>Bacillati</taxon>
        <taxon>Bacillota</taxon>
        <taxon>Clostridia</taxon>
        <taxon>Peptostreptococcales</taxon>
        <taxon>Anaerovoracaceae</taxon>
        <taxon>Aminipila</taxon>
    </lineage>
</organism>
<dbReference type="InterPro" id="IPR015797">
    <property type="entry name" value="NUDIX_hydrolase-like_dom_sf"/>
</dbReference>
<feature type="domain" description="HhH-GPD" evidence="15">
    <location>
        <begin position="38"/>
        <end position="189"/>
    </location>
</feature>
<dbReference type="InterPro" id="IPR011257">
    <property type="entry name" value="DNA_glycosylase"/>
</dbReference>
<evidence type="ECO:0000256" key="4">
    <source>
        <dbReference type="ARBA" id="ARBA00012045"/>
    </source>
</evidence>
<evidence type="ECO:0000256" key="7">
    <source>
        <dbReference type="ARBA" id="ARBA00022723"/>
    </source>
</evidence>
<evidence type="ECO:0000256" key="14">
    <source>
        <dbReference type="RuleBase" id="RU365096"/>
    </source>
</evidence>
<dbReference type="SUPFAM" id="SSF48150">
    <property type="entry name" value="DNA-glycosylase"/>
    <property type="match status" value="1"/>
</dbReference>
<keyword evidence="13 14" id="KW-0326">Glycosidase</keyword>
<dbReference type="EMBL" id="CP047591">
    <property type="protein sequence ID" value="QHI73838.1"/>
    <property type="molecule type" value="Genomic_DNA"/>
</dbReference>
<dbReference type="KEGG" id="amic:Ami3637_16900"/>
<sequence>MRSSQFQSDLLQWFHKNARVLPWRSHPTPYNVWISEIMLQQTRVDTVVPYFVRFITELPDVSALSQVEEDKLLKLWQGLGYYNRALNLKKAAKILMETNQGQLPSEIKHLLELPGIGPYSAGAIASIAFGKAVPAVDGNVLRIMARILANREDINNTKNKKHMQEVMAQLVSEKEPGSFNQAMMDLGATICLPNGEPKCSECPIRRHCQANKLGATSEIPVKIQKKVRSVEKKTVFVISSEGQFALKKRKPGGLLPNLWEFPNAEDYLTEKQARDFLSAMGIRVHDMVPIKQSKHVFSHLEWHMKGFFVTATADDRVQSELSWVTGTDIQHQYSIPTVFKAFMEYCKQ</sequence>
<keyword evidence="11" id="KW-0411">Iron-sulfur</keyword>
<keyword evidence="6" id="KW-0004">4Fe-4S</keyword>
<dbReference type="InterPro" id="IPR044298">
    <property type="entry name" value="MIG/MutY"/>
</dbReference>
<protein>
    <recommendedName>
        <fullName evidence="5 14">Adenine DNA glycosylase</fullName>
        <ecNumber evidence="4 14">3.2.2.31</ecNumber>
    </recommendedName>
</protein>
<evidence type="ECO:0000256" key="12">
    <source>
        <dbReference type="ARBA" id="ARBA00023204"/>
    </source>
</evidence>
<comment type="cofactor">
    <cofactor evidence="14">
        <name>[4Fe-4S] cluster</name>
        <dbReference type="ChEBI" id="CHEBI:49883"/>
    </cofactor>
    <text evidence="14">Binds 1 [4Fe-4S] cluster.</text>
</comment>
<dbReference type="GO" id="GO:0032357">
    <property type="term" value="F:oxidized purine DNA binding"/>
    <property type="evidence" value="ECO:0007669"/>
    <property type="project" value="TreeGrafter"/>
</dbReference>
<dbReference type="InterPro" id="IPR023170">
    <property type="entry name" value="HhH_base_excis_C"/>
</dbReference>
<keyword evidence="17" id="KW-1185">Reference proteome</keyword>